<dbReference type="Pfam" id="PF10607">
    <property type="entry name" value="CTLH"/>
    <property type="match status" value="1"/>
</dbReference>
<feature type="domain" description="RING-Gid-type" evidence="9">
    <location>
        <begin position="284"/>
        <end position="351"/>
    </location>
</feature>
<dbReference type="GO" id="GO:0061630">
    <property type="term" value="F:ubiquitin protein ligase activity"/>
    <property type="evidence" value="ECO:0007669"/>
    <property type="project" value="InterPro"/>
</dbReference>
<dbReference type="InterPro" id="IPR024964">
    <property type="entry name" value="CTLH/CRA"/>
</dbReference>
<dbReference type="InterPro" id="IPR045098">
    <property type="entry name" value="Fyv10_fam"/>
</dbReference>
<evidence type="ECO:0000259" key="8">
    <source>
        <dbReference type="PROSITE" id="PS50897"/>
    </source>
</evidence>
<evidence type="ECO:0000313" key="10">
    <source>
        <dbReference type="EMBL" id="KAF6431803.1"/>
    </source>
</evidence>
<dbReference type="InterPro" id="IPR044063">
    <property type="entry name" value="ZF_RING_GID"/>
</dbReference>
<feature type="domain" description="CTLH" evidence="8">
    <location>
        <begin position="91"/>
        <end position="186"/>
    </location>
</feature>
<feature type="region of interest" description="Disordered" evidence="7">
    <location>
        <begin position="122"/>
        <end position="154"/>
    </location>
</feature>
<dbReference type="PANTHER" id="PTHR12170:SF2">
    <property type="entry name" value="E3 UBIQUITIN-PROTEIN TRANSFERASE MAEA"/>
    <property type="match status" value="1"/>
</dbReference>
<evidence type="ECO:0000259" key="9">
    <source>
        <dbReference type="PROSITE" id="PS51867"/>
    </source>
</evidence>
<dbReference type="CDD" id="cd16659">
    <property type="entry name" value="RING-Ubox_Emp"/>
    <property type="match status" value="1"/>
</dbReference>
<keyword evidence="4 6" id="KW-0863">Zinc-finger</keyword>
<sequence>MAVQESAAQLSMTLKVQEYPTLKVPYETLNKRFRAAQKNIDRETSHVTMVVAELEKTLSSCPAVDSVVSLLDGVVEKLSVLKRKDLVNIEMFLTAKEVEESLERRETATCLAWCHDNKSRLRKMKGRQSEHDAKPGRKSRVASGSPKESEDLGMETIRGKPELSCLEFSLRVQEFIELVRQNKRLDAVRHARKHFSQAEGSQLDEVRQAMGMLAFPPDTHVSPYKDLLDPARWRMLIQQFRYDNYRLHQLGNSSVFTLTLQAGLSAIKTPQCYKGDGSSKSPDCPVCSRSLNQLAQPLPMAHCANSRLVCKISGDVMNENNPPMMLPNGHVYGYNSLLSIRQDDKVVCPRTKETFHFSQAEKVYIM</sequence>
<evidence type="ECO:0000256" key="1">
    <source>
        <dbReference type="ARBA" id="ARBA00004496"/>
    </source>
</evidence>
<evidence type="ECO:0000256" key="2">
    <source>
        <dbReference type="ARBA" id="ARBA00022490"/>
    </source>
</evidence>
<evidence type="ECO:0000256" key="7">
    <source>
        <dbReference type="SAM" id="MobiDB-lite"/>
    </source>
</evidence>
<keyword evidence="2" id="KW-0963">Cytoplasm</keyword>
<dbReference type="InterPro" id="IPR013144">
    <property type="entry name" value="CRA_dom"/>
</dbReference>
<comment type="subcellular location">
    <subcellularLocation>
        <location evidence="1">Cytoplasm</location>
    </subcellularLocation>
</comment>
<dbReference type="GO" id="GO:0005634">
    <property type="term" value="C:nucleus"/>
    <property type="evidence" value="ECO:0007669"/>
    <property type="project" value="TreeGrafter"/>
</dbReference>
<dbReference type="AlphaFoldDB" id="A0A7J8E8T2"/>
<keyword evidence="5" id="KW-0862">Zinc</keyword>
<dbReference type="PANTHER" id="PTHR12170">
    <property type="entry name" value="MACROPHAGE ERYTHROBLAST ATTACHER-RELATED"/>
    <property type="match status" value="1"/>
</dbReference>
<accession>A0A7J8E8T2</accession>
<proteinExistence type="predicted"/>
<dbReference type="SUPFAM" id="SSF57850">
    <property type="entry name" value="RING/U-box"/>
    <property type="match status" value="1"/>
</dbReference>
<gene>
    <name evidence="10" type="ORF">HJG63_012873</name>
</gene>
<name>A0A7J8E8T2_ROUAE</name>
<dbReference type="SMART" id="SM00757">
    <property type="entry name" value="CRA"/>
    <property type="match status" value="1"/>
</dbReference>
<comment type="caution">
    <text evidence="10">The sequence shown here is derived from an EMBL/GenBank/DDBJ whole genome shotgun (WGS) entry which is preliminary data.</text>
</comment>
<dbReference type="GO" id="GO:0008270">
    <property type="term" value="F:zinc ion binding"/>
    <property type="evidence" value="ECO:0007669"/>
    <property type="project" value="UniProtKB-KW"/>
</dbReference>
<evidence type="ECO:0000256" key="5">
    <source>
        <dbReference type="ARBA" id="ARBA00022833"/>
    </source>
</evidence>
<evidence type="ECO:0000256" key="6">
    <source>
        <dbReference type="PROSITE-ProRule" id="PRU01215"/>
    </source>
</evidence>
<dbReference type="SMART" id="SM00668">
    <property type="entry name" value="CTLH"/>
    <property type="match status" value="1"/>
</dbReference>
<protein>
    <submittedName>
        <fullName evidence="10">Macrophage erythroblast attacher, E3 ubiquitin ligase</fullName>
    </submittedName>
</protein>
<evidence type="ECO:0000256" key="4">
    <source>
        <dbReference type="ARBA" id="ARBA00022771"/>
    </source>
</evidence>
<dbReference type="GO" id="GO:0005737">
    <property type="term" value="C:cytoplasm"/>
    <property type="evidence" value="ECO:0007669"/>
    <property type="project" value="UniProtKB-SubCell"/>
</dbReference>
<reference evidence="10 11" key="1">
    <citation type="journal article" date="2020" name="Nature">
        <title>Six reference-quality genomes reveal evolution of bat adaptations.</title>
        <authorList>
            <person name="Jebb D."/>
            <person name="Huang Z."/>
            <person name="Pippel M."/>
            <person name="Hughes G.M."/>
            <person name="Lavrichenko K."/>
            <person name="Devanna P."/>
            <person name="Winkler S."/>
            <person name="Jermiin L.S."/>
            <person name="Skirmuntt E.C."/>
            <person name="Katzourakis A."/>
            <person name="Burkitt-Gray L."/>
            <person name="Ray D.A."/>
            <person name="Sullivan K.A.M."/>
            <person name="Roscito J.G."/>
            <person name="Kirilenko B.M."/>
            <person name="Davalos L.M."/>
            <person name="Corthals A.P."/>
            <person name="Power M.L."/>
            <person name="Jones G."/>
            <person name="Ransome R.D."/>
            <person name="Dechmann D.K.N."/>
            <person name="Locatelli A.G."/>
            <person name="Puechmaille S.J."/>
            <person name="Fedrigo O."/>
            <person name="Jarvis E.D."/>
            <person name="Hiller M."/>
            <person name="Vernes S.C."/>
            <person name="Myers E.W."/>
            <person name="Teeling E.C."/>
        </authorList>
    </citation>
    <scope>NUCLEOTIDE SEQUENCE [LARGE SCALE GENOMIC DNA]</scope>
    <source>
        <strain evidence="10">MRouAeg1</strain>
        <tissue evidence="10">Muscle</tissue>
    </source>
</reference>
<dbReference type="PROSITE" id="PS51867">
    <property type="entry name" value="ZF_RING_GID"/>
    <property type="match status" value="1"/>
</dbReference>
<keyword evidence="3" id="KW-0479">Metal-binding</keyword>
<dbReference type="GO" id="GO:0043161">
    <property type="term" value="P:proteasome-mediated ubiquitin-dependent protein catabolic process"/>
    <property type="evidence" value="ECO:0007669"/>
    <property type="project" value="InterPro"/>
</dbReference>
<feature type="zinc finger region" description="RING-Gid-type" evidence="6">
    <location>
        <begin position="284"/>
        <end position="351"/>
    </location>
</feature>
<dbReference type="EMBL" id="JACASE010000010">
    <property type="protein sequence ID" value="KAF6431803.1"/>
    <property type="molecule type" value="Genomic_DNA"/>
</dbReference>
<dbReference type="Proteomes" id="UP000593571">
    <property type="component" value="Unassembled WGS sequence"/>
</dbReference>
<dbReference type="InterPro" id="IPR027370">
    <property type="entry name" value="Znf-RING_euk"/>
</dbReference>
<dbReference type="Pfam" id="PF13445">
    <property type="entry name" value="zf-RING_UBOX"/>
    <property type="match status" value="1"/>
</dbReference>
<dbReference type="InterPro" id="IPR006595">
    <property type="entry name" value="CTLH_C"/>
</dbReference>
<keyword evidence="11" id="KW-1185">Reference proteome</keyword>
<dbReference type="GO" id="GO:0034657">
    <property type="term" value="C:GID complex"/>
    <property type="evidence" value="ECO:0007669"/>
    <property type="project" value="TreeGrafter"/>
</dbReference>
<organism evidence="10 11">
    <name type="scientific">Rousettus aegyptiacus</name>
    <name type="common">Egyptian fruit bat</name>
    <name type="synonym">Pteropus aegyptiacus</name>
    <dbReference type="NCBI Taxonomy" id="9407"/>
    <lineage>
        <taxon>Eukaryota</taxon>
        <taxon>Metazoa</taxon>
        <taxon>Chordata</taxon>
        <taxon>Craniata</taxon>
        <taxon>Vertebrata</taxon>
        <taxon>Euteleostomi</taxon>
        <taxon>Mammalia</taxon>
        <taxon>Eutheria</taxon>
        <taxon>Laurasiatheria</taxon>
        <taxon>Chiroptera</taxon>
        <taxon>Yinpterochiroptera</taxon>
        <taxon>Pteropodoidea</taxon>
        <taxon>Pteropodidae</taxon>
        <taxon>Rousettinae</taxon>
        <taxon>Rousettus</taxon>
    </lineage>
</organism>
<evidence type="ECO:0000256" key="3">
    <source>
        <dbReference type="ARBA" id="ARBA00022723"/>
    </source>
</evidence>
<evidence type="ECO:0000313" key="11">
    <source>
        <dbReference type="Proteomes" id="UP000593571"/>
    </source>
</evidence>
<dbReference type="PROSITE" id="PS50897">
    <property type="entry name" value="CTLH"/>
    <property type="match status" value="1"/>
</dbReference>